<evidence type="ECO:0000313" key="3">
    <source>
        <dbReference type="Proteomes" id="UP000001601"/>
    </source>
</evidence>
<comment type="caution">
    <text evidence="2">The sequence shown here is derived from an EMBL/GenBank/DDBJ whole genome shotgun (WGS) entry which is preliminary data.</text>
</comment>
<organism evidence="2 3">
    <name type="scientific">Leeuwenhoekiella blandensis (strain CECT 7118 / CCUG 51940 / KCTC 22103 / MED217)</name>
    <name type="common">Flavobacterium sp. (strain MED217)</name>
    <dbReference type="NCBI Taxonomy" id="398720"/>
    <lineage>
        <taxon>Bacteria</taxon>
        <taxon>Pseudomonadati</taxon>
        <taxon>Bacteroidota</taxon>
        <taxon>Flavobacteriia</taxon>
        <taxon>Flavobacteriales</taxon>
        <taxon>Flavobacteriaceae</taxon>
        <taxon>Leeuwenhoekiella</taxon>
    </lineage>
</organism>
<proteinExistence type="predicted"/>
<keyword evidence="3" id="KW-1185">Reference proteome</keyword>
<dbReference type="HOGENOM" id="CLU_082982_0_0_10"/>
<dbReference type="Proteomes" id="UP000001601">
    <property type="component" value="Unassembled WGS sequence"/>
</dbReference>
<name>A3XPZ9_LEEBM</name>
<dbReference type="AlphaFoldDB" id="A3XPZ9"/>
<accession>A3XPZ9</accession>
<reference evidence="2 3" key="1">
    <citation type="journal article" date="2007" name="Nature">
        <title>Light stimulates growth of proteorhodopsin-containing marine Flavobacteria.</title>
        <authorList>
            <person name="Gomez-Consarnau L."/>
            <person name="Gonzalez J.M."/>
            <person name="Coll-Llado M."/>
            <person name="Gourdon P."/>
            <person name="Pascher T."/>
            <person name="Neutze R."/>
            <person name="Pedros-Alio C."/>
            <person name="Pinhassi J."/>
        </authorList>
    </citation>
    <scope>NUCLEOTIDE SEQUENCE [LARGE SCALE GENOMIC DNA]</scope>
    <source>
        <strain evidence="2 3">MED217</strain>
    </source>
</reference>
<evidence type="ECO:0000259" key="1">
    <source>
        <dbReference type="Pfam" id="PF10988"/>
    </source>
</evidence>
<dbReference type="Gene3D" id="2.160.20.120">
    <property type="match status" value="1"/>
</dbReference>
<protein>
    <recommendedName>
        <fullName evidence="1">Putative auto-transporter adhesin head GIN domain-containing protein</fullName>
    </recommendedName>
</protein>
<dbReference type="Pfam" id="PF10988">
    <property type="entry name" value="DUF2807"/>
    <property type="match status" value="1"/>
</dbReference>
<feature type="domain" description="Putative auto-transporter adhesin head GIN" evidence="1">
    <location>
        <begin position="60"/>
        <end position="276"/>
    </location>
</feature>
<sequence length="292" mass="31879">MANLAWHFRYIKRKENTMKKMLGMGILIAFIASSCGTQKEKIKGDRDVISVNGSLQTGINTISVDDAIEVELVQARSNDYILTTDRNLVSVVDFKVVDSVLTISTNMEVTSAKELSVYLKLQNPQHIILKNDSKLETPGQLEVPDFSVTAGASSRIDANLTATNARINLRENASGQLNIKSERLALKMSDRTDVKGKINTQIAEFTMSGSSEFNPRGKTNELNLALTGKADYKGDDFDVENAAVTLSDRSAAAVSADESLSVYAQDKAVINVYGKPNINVKALNDDAQINKK</sequence>
<dbReference type="eggNOG" id="COG1664">
    <property type="taxonomic scope" value="Bacteria"/>
</dbReference>
<dbReference type="STRING" id="398720.MED217_12774"/>
<dbReference type="InterPro" id="IPR021255">
    <property type="entry name" value="DUF2807"/>
</dbReference>
<evidence type="ECO:0000313" key="2">
    <source>
        <dbReference type="EMBL" id="EAQ48380.1"/>
    </source>
</evidence>
<dbReference type="EMBL" id="AANC01000008">
    <property type="protein sequence ID" value="EAQ48380.1"/>
    <property type="molecule type" value="Genomic_DNA"/>
</dbReference>
<gene>
    <name evidence="2" type="ORF">MED217_12774</name>
</gene>